<accession>A0ABS8ZMJ2</accession>
<evidence type="ECO:0000313" key="2">
    <source>
        <dbReference type="Proteomes" id="UP001521150"/>
    </source>
</evidence>
<gene>
    <name evidence="1" type="ORF">LWC34_29925</name>
</gene>
<keyword evidence="2" id="KW-1185">Reference proteome</keyword>
<dbReference type="EMBL" id="JAJVCN010000002">
    <property type="protein sequence ID" value="MCE7007017.1"/>
    <property type="molecule type" value="Genomic_DNA"/>
</dbReference>
<evidence type="ECO:0008006" key="3">
    <source>
        <dbReference type="Google" id="ProtNLM"/>
    </source>
</evidence>
<organism evidence="1 2">
    <name type="scientific">Kibdelosporangium philippinense</name>
    <dbReference type="NCBI Taxonomy" id="211113"/>
    <lineage>
        <taxon>Bacteria</taxon>
        <taxon>Bacillati</taxon>
        <taxon>Actinomycetota</taxon>
        <taxon>Actinomycetes</taxon>
        <taxon>Pseudonocardiales</taxon>
        <taxon>Pseudonocardiaceae</taxon>
        <taxon>Kibdelosporangium</taxon>
    </lineage>
</organism>
<proteinExistence type="predicted"/>
<name>A0ABS8ZMJ2_9PSEU</name>
<sequence length="177" mass="18672">MRQFDSGGPRAQGPAVVWAGLDQGPALVVIDPAGEATHAEVPATWRPLAERFQIAWCRVPATGESLRDVEDVLETLAQDQTRADLVVSGLVSDGALALAALFDATVRSVLLVNPGPVEPGDQVRAAGVRSRIVAHSEGGDQDREEPPIPLGHPDVVAGVITALADADRQPWPDVRDD</sequence>
<comment type="caution">
    <text evidence="1">The sequence shown here is derived from an EMBL/GenBank/DDBJ whole genome shotgun (WGS) entry which is preliminary data.</text>
</comment>
<reference evidence="1 2" key="1">
    <citation type="submission" date="2021-12" db="EMBL/GenBank/DDBJ databases">
        <title>Genome sequence of Kibdelosporangium philippinense ATCC 49844.</title>
        <authorList>
            <person name="Fedorov E.A."/>
            <person name="Omeragic M."/>
            <person name="Shalygina K.F."/>
            <person name="Maclea K.S."/>
        </authorList>
    </citation>
    <scope>NUCLEOTIDE SEQUENCE [LARGE SCALE GENOMIC DNA]</scope>
    <source>
        <strain evidence="1 2">ATCC 49844</strain>
    </source>
</reference>
<evidence type="ECO:0000313" key="1">
    <source>
        <dbReference type="EMBL" id="MCE7007017.1"/>
    </source>
</evidence>
<dbReference type="Proteomes" id="UP001521150">
    <property type="component" value="Unassembled WGS sequence"/>
</dbReference>
<dbReference type="RefSeq" id="WP_233728419.1">
    <property type="nucleotide sequence ID" value="NZ_JAJVCN010000002.1"/>
</dbReference>
<protein>
    <recommendedName>
        <fullName evidence="3">Alpha/beta hydrolase</fullName>
    </recommendedName>
</protein>